<feature type="region of interest" description="Disordered" evidence="1">
    <location>
        <begin position="488"/>
        <end position="516"/>
    </location>
</feature>
<dbReference type="GO" id="GO:0043130">
    <property type="term" value="F:ubiquitin binding"/>
    <property type="evidence" value="ECO:0007669"/>
    <property type="project" value="InterPro"/>
</dbReference>
<dbReference type="PANTHER" id="PTHR21494">
    <property type="entry name" value="ACTIVATING SIGNAL COINTEGRATOR 1 COMPLEX SUBUNIT 2 ASC-1 COMPLEX SUBUNIT P100"/>
    <property type="match status" value="1"/>
</dbReference>
<keyword evidence="4" id="KW-1185">Reference proteome</keyword>
<reference evidence="3" key="1">
    <citation type="submission" date="2022-01" db="EMBL/GenBank/DDBJ databases">
        <authorList>
            <person name="King R."/>
        </authorList>
    </citation>
    <scope>NUCLEOTIDE SEQUENCE</scope>
</reference>
<dbReference type="PROSITE" id="PS51140">
    <property type="entry name" value="CUE"/>
    <property type="match status" value="1"/>
</dbReference>
<evidence type="ECO:0000259" key="2">
    <source>
        <dbReference type="PROSITE" id="PS51140"/>
    </source>
</evidence>
<dbReference type="InterPro" id="IPR052586">
    <property type="entry name" value="ASCC2"/>
</dbReference>
<dbReference type="InterPro" id="IPR003892">
    <property type="entry name" value="CUE"/>
</dbReference>
<name>A0A9N9TMG9_PHYSR</name>
<accession>A0A9N9TMG9</accession>
<dbReference type="InterPro" id="IPR041800">
    <property type="entry name" value="ASCC2_CUE"/>
</dbReference>
<dbReference type="AlphaFoldDB" id="A0A9N9TMG9"/>
<dbReference type="EMBL" id="OU900095">
    <property type="protein sequence ID" value="CAG9859128.1"/>
    <property type="molecule type" value="Genomic_DNA"/>
</dbReference>
<organism evidence="3 4">
    <name type="scientific">Phyllotreta striolata</name>
    <name type="common">Striped flea beetle</name>
    <name type="synonym">Crioceris striolata</name>
    <dbReference type="NCBI Taxonomy" id="444603"/>
    <lineage>
        <taxon>Eukaryota</taxon>
        <taxon>Metazoa</taxon>
        <taxon>Ecdysozoa</taxon>
        <taxon>Arthropoda</taxon>
        <taxon>Hexapoda</taxon>
        <taxon>Insecta</taxon>
        <taxon>Pterygota</taxon>
        <taxon>Neoptera</taxon>
        <taxon>Endopterygota</taxon>
        <taxon>Coleoptera</taxon>
        <taxon>Polyphaga</taxon>
        <taxon>Cucujiformia</taxon>
        <taxon>Chrysomeloidea</taxon>
        <taxon>Chrysomelidae</taxon>
        <taxon>Galerucinae</taxon>
        <taxon>Alticini</taxon>
        <taxon>Phyllotreta</taxon>
    </lineage>
</organism>
<evidence type="ECO:0000256" key="1">
    <source>
        <dbReference type="SAM" id="MobiDB-lite"/>
    </source>
</evidence>
<feature type="compositionally biased region" description="Basic and acidic residues" evidence="1">
    <location>
        <begin position="741"/>
        <end position="754"/>
    </location>
</feature>
<dbReference type="Gene3D" id="1.10.8.10">
    <property type="entry name" value="DNA helicase RuvA subunit, C-terminal domain"/>
    <property type="match status" value="1"/>
</dbReference>
<feature type="domain" description="CUE" evidence="2">
    <location>
        <begin position="519"/>
        <end position="562"/>
    </location>
</feature>
<gene>
    <name evidence="3" type="ORF">PHYEVI_LOCUS5504</name>
</gene>
<dbReference type="Proteomes" id="UP001153712">
    <property type="component" value="Chromosome 2"/>
</dbReference>
<sequence length="780" mass="91717">MNDFPGKLDCNREESVNLNYQYISAFKNPGKLPITQIHLERVWFELKKNAPKNEDISKVSKEEFEKRYYERKTEIIPALDQRWLPKLVLYPFEPYNFASPDEENSNFIVKNVDFSDTLDYFSKCDFHQFWCSVIFENSSAVSLRSFLLNPIFPYQMKHLNGEFSDLYRVILEKFLLVYKRLIKFDFSETENIPEKYGLEVLKKRQLINLPIVNTLTLLYKTIDGDFANRLAYLYFDDVSEIDFRSKEIERSIEQSIMTLRIIEGRLTPNHPQIPHPSIPPKPLQFDPEWVQLTVDYLLHNMALFNSLFRFSERPVGVCFDKQLPFELPRTYVAIYRAIYELIGDDREEFEQADWLKWRIFDSIRAGREEFVDCFHSFVSYCLDETLENVGDDKKQEQSVEMYLKLLNAALDEEFFISDYDAKYSVANSNEIIESCTALDSTRTEFIISCINKLPRRKILHEFSEFSKSKLEKIEEIFKKFKPVDNAKEKVNDYDEPEKRRESSHGDDERVQEGRVDDEMIEEKIREIMALFPHFGDGFALQCLQCYNFNEIQVINAVLEENLPPHLYEIPFDSVRIPPEKPDENDKKLTEYRGKKQSYDDALTLLDDKKDIAELKKFVLEGVQYSDDYLYDDEYDDRDDDDMPIKVADDHHHTAERDDENGGNPNRKYWKKMAENSSDSDDDDEDDGNGAEAGNSNNDGKRRNFCEDPAVLRARREAKFQAENRGVRREKKNLAGKPKGQGQDKEVLKERDRKNTAKSSRANHNRKVGASWKRNRGMLPM</sequence>
<evidence type="ECO:0000313" key="4">
    <source>
        <dbReference type="Proteomes" id="UP001153712"/>
    </source>
</evidence>
<dbReference type="SMART" id="SM00546">
    <property type="entry name" value="CUE"/>
    <property type="match status" value="1"/>
</dbReference>
<dbReference type="CDD" id="cd14364">
    <property type="entry name" value="CUE_ASCC2"/>
    <property type="match status" value="1"/>
</dbReference>
<evidence type="ECO:0000313" key="3">
    <source>
        <dbReference type="EMBL" id="CAG9859128.1"/>
    </source>
</evidence>
<feature type="region of interest" description="Disordered" evidence="1">
    <location>
        <begin position="650"/>
        <end position="780"/>
    </location>
</feature>
<protein>
    <recommendedName>
        <fullName evidence="2">CUE domain-containing protein</fullName>
    </recommendedName>
</protein>
<dbReference type="InterPro" id="IPR009060">
    <property type="entry name" value="UBA-like_sf"/>
</dbReference>
<dbReference type="SUPFAM" id="SSF46934">
    <property type="entry name" value="UBA-like"/>
    <property type="match status" value="1"/>
</dbReference>
<proteinExistence type="predicted"/>
<dbReference type="GO" id="GO:0006355">
    <property type="term" value="P:regulation of DNA-templated transcription"/>
    <property type="evidence" value="ECO:0007669"/>
    <property type="project" value="TreeGrafter"/>
</dbReference>
<dbReference type="PANTHER" id="PTHR21494:SF0">
    <property type="entry name" value="ACTIVATING SIGNAL COINTEGRATOR 1 COMPLEX SUBUNIT 2"/>
    <property type="match status" value="1"/>
</dbReference>
<dbReference type="OrthoDB" id="5577209at2759"/>
<feature type="compositionally biased region" description="Basic and acidic residues" evidence="1">
    <location>
        <begin position="713"/>
        <end position="726"/>
    </location>
</feature>
<feature type="compositionally biased region" description="Acidic residues" evidence="1">
    <location>
        <begin position="677"/>
        <end position="688"/>
    </location>
</feature>